<dbReference type="WBParaSite" id="ES5_v2.g15232.t1">
    <property type="protein sequence ID" value="ES5_v2.g15232.t1"/>
    <property type="gene ID" value="ES5_v2.g15232"/>
</dbReference>
<sequence>MVVNVSVEELFVEVFGTSTVVVLPSSVVLSPGFVVEDVFGEVVVASSDIVVEDPIVVELKGGLVEDISGLVEENVVDESPLEVVEGCNVDVLSTVEGLLEGEGEEDNVVLETVDAVSDVLNVVSVEVPPAGVVEEGGNSEGVDVIVLEEIGTDDDGCLGVDDIPVLDDTTDELL</sequence>
<evidence type="ECO:0000313" key="2">
    <source>
        <dbReference type="WBParaSite" id="ES5_v2.g15232.t1"/>
    </source>
</evidence>
<protein>
    <submittedName>
        <fullName evidence="2">Uncharacterized protein</fullName>
    </submittedName>
</protein>
<dbReference type="Proteomes" id="UP000887579">
    <property type="component" value="Unplaced"/>
</dbReference>
<name>A0AC34FDF1_9BILA</name>
<evidence type="ECO:0000313" key="1">
    <source>
        <dbReference type="Proteomes" id="UP000887579"/>
    </source>
</evidence>
<proteinExistence type="predicted"/>
<organism evidence="1 2">
    <name type="scientific">Panagrolaimus sp. ES5</name>
    <dbReference type="NCBI Taxonomy" id="591445"/>
    <lineage>
        <taxon>Eukaryota</taxon>
        <taxon>Metazoa</taxon>
        <taxon>Ecdysozoa</taxon>
        <taxon>Nematoda</taxon>
        <taxon>Chromadorea</taxon>
        <taxon>Rhabditida</taxon>
        <taxon>Tylenchina</taxon>
        <taxon>Panagrolaimomorpha</taxon>
        <taxon>Panagrolaimoidea</taxon>
        <taxon>Panagrolaimidae</taxon>
        <taxon>Panagrolaimus</taxon>
    </lineage>
</organism>
<reference evidence="2" key="1">
    <citation type="submission" date="2022-11" db="UniProtKB">
        <authorList>
            <consortium name="WormBaseParasite"/>
        </authorList>
    </citation>
    <scope>IDENTIFICATION</scope>
</reference>
<accession>A0AC34FDF1</accession>